<keyword evidence="4" id="KW-0238">DNA-binding</keyword>
<evidence type="ECO:0000313" key="4">
    <source>
        <dbReference type="EMBL" id="TDP79417.1"/>
    </source>
</evidence>
<accession>A0A4R6R1Y2</accession>
<dbReference type="InterPro" id="IPR021104">
    <property type="entry name" value="KfrA_DNA-bd_N"/>
</dbReference>
<organism evidence="4 5">
    <name type="scientific">Aquabacterium commune</name>
    <dbReference type="NCBI Taxonomy" id="70586"/>
    <lineage>
        <taxon>Bacteria</taxon>
        <taxon>Pseudomonadati</taxon>
        <taxon>Pseudomonadota</taxon>
        <taxon>Betaproteobacteria</taxon>
        <taxon>Burkholderiales</taxon>
        <taxon>Aquabacterium</taxon>
    </lineage>
</organism>
<reference evidence="4 5" key="1">
    <citation type="submission" date="2019-03" db="EMBL/GenBank/DDBJ databases">
        <title>Genomic Encyclopedia of Type Strains, Phase IV (KMG-IV): sequencing the most valuable type-strain genomes for metagenomic binning, comparative biology and taxonomic classification.</title>
        <authorList>
            <person name="Goeker M."/>
        </authorList>
    </citation>
    <scope>NUCLEOTIDE SEQUENCE [LARGE SCALE GENOMIC DNA]</scope>
    <source>
        <strain evidence="4 5">DSM 11901</strain>
    </source>
</reference>
<evidence type="ECO:0000259" key="3">
    <source>
        <dbReference type="Pfam" id="PF11740"/>
    </source>
</evidence>
<dbReference type="Proteomes" id="UP000294593">
    <property type="component" value="Unassembled WGS sequence"/>
</dbReference>
<keyword evidence="1" id="KW-0175">Coiled coil</keyword>
<sequence>MTDEARLQADIEALRPRFPDTQDLYREVCTVLFFRYGITPTANKLYQLVRKGSMSAPAEALARFWENLREKSRVRIEHPDIPEALRDAAGELTAKLWQQARSLADEACAAVRLDTQHQVDAANQAIAAAKQQEGHARHELVSEQAHGAALAEQLRNLEQRVAHDEGLRTGLEQQIQQLAAQRQELTAFVDAARDAEQRATEEQRRLLLEIDRERGNAARVQKELDAVRATLDKAAKAQAEKLAQALQQVDQLRQHNAELEVSQAALRVERDQLQRRLASSDGDHSSLTRLRSAGANKLSARRRMR</sequence>
<gene>
    <name evidence="4" type="ORF">EV672_11447</name>
</gene>
<feature type="domain" description="KfrA N-terminal DNA-binding" evidence="3">
    <location>
        <begin position="32"/>
        <end position="139"/>
    </location>
</feature>
<feature type="region of interest" description="Disordered" evidence="2">
    <location>
        <begin position="276"/>
        <end position="305"/>
    </location>
</feature>
<comment type="caution">
    <text evidence="4">The sequence shown here is derived from an EMBL/GenBank/DDBJ whole genome shotgun (WGS) entry which is preliminary data.</text>
</comment>
<dbReference type="RefSeq" id="WP_166643627.1">
    <property type="nucleotide sequence ID" value="NZ_SNXW01000014.1"/>
</dbReference>
<evidence type="ECO:0000256" key="1">
    <source>
        <dbReference type="SAM" id="Coils"/>
    </source>
</evidence>
<dbReference type="GO" id="GO:0003677">
    <property type="term" value="F:DNA binding"/>
    <property type="evidence" value="ECO:0007669"/>
    <property type="project" value="UniProtKB-KW"/>
</dbReference>
<feature type="coiled-coil region" evidence="1">
    <location>
        <begin position="112"/>
        <end position="276"/>
    </location>
</feature>
<dbReference type="Pfam" id="PF11740">
    <property type="entry name" value="KfrA_N"/>
    <property type="match status" value="1"/>
</dbReference>
<dbReference type="AlphaFoldDB" id="A0A4R6R1Y2"/>
<evidence type="ECO:0000313" key="5">
    <source>
        <dbReference type="Proteomes" id="UP000294593"/>
    </source>
</evidence>
<proteinExistence type="predicted"/>
<dbReference type="EMBL" id="SNXW01000014">
    <property type="protein sequence ID" value="TDP79417.1"/>
    <property type="molecule type" value="Genomic_DNA"/>
</dbReference>
<evidence type="ECO:0000256" key="2">
    <source>
        <dbReference type="SAM" id="MobiDB-lite"/>
    </source>
</evidence>
<protein>
    <submittedName>
        <fullName evidence="4">Plasmid replication DNA-binding protein KfrA</fullName>
    </submittedName>
</protein>
<keyword evidence="5" id="KW-1185">Reference proteome</keyword>
<name>A0A4R6R1Y2_9BURK</name>